<dbReference type="Pfam" id="PF08819">
    <property type="entry name" value="DUF1802"/>
    <property type="match status" value="1"/>
</dbReference>
<evidence type="ECO:0000313" key="1">
    <source>
        <dbReference type="EMBL" id="TLD71612.1"/>
    </source>
</evidence>
<protein>
    <submittedName>
        <fullName evidence="1">DUF1802 family protein</fullName>
    </submittedName>
</protein>
<dbReference type="RefSeq" id="WP_138085208.1">
    <property type="nucleotide sequence ID" value="NZ_VAUV01000004.1"/>
</dbReference>
<dbReference type="EMBL" id="VAUV01000004">
    <property type="protein sequence ID" value="TLD71612.1"/>
    <property type="molecule type" value="Genomic_DNA"/>
</dbReference>
<evidence type="ECO:0000313" key="2">
    <source>
        <dbReference type="Proteomes" id="UP000306196"/>
    </source>
</evidence>
<dbReference type="Proteomes" id="UP000306196">
    <property type="component" value="Unassembled WGS sequence"/>
</dbReference>
<reference evidence="1 2" key="1">
    <citation type="submission" date="2019-05" db="EMBL/GenBank/DDBJ databases">
        <title>Verrucobacter flavum gen. nov., sp. nov. a new member of the family Verrucomicrobiaceae.</title>
        <authorList>
            <person name="Szuroczki S."/>
            <person name="Abbaszade G."/>
            <person name="Szabo A."/>
            <person name="Felfoldi T."/>
            <person name="Schumann P."/>
            <person name="Boka K."/>
            <person name="Keki Z."/>
            <person name="Toumi M."/>
            <person name="Toth E."/>
        </authorList>
    </citation>
    <scope>NUCLEOTIDE SEQUENCE [LARGE SCALE GENOMIC DNA]</scope>
    <source>
        <strain evidence="1 2">MG-N-17</strain>
    </source>
</reference>
<accession>A0A5R8KH54</accession>
<dbReference type="InterPro" id="IPR014923">
    <property type="entry name" value="DUF1802"/>
</dbReference>
<sequence>MSSAVAAAVGFKEWSFVCEALGQGVQTLILRKGGIHEGKKGFQFSHENFWLFPTGFHAQEAQLNWLPPNAAEVTVPQDEMRESVEIRHFAKMHAVWRVTDWNRVSALAPFHVWTEEVVRERFAWNEESCLHIALVRVSTLPQTWSFPYQRGYGGCRSWVNLPEEGIALESQLADVLDDSTWQQQAASIRTLLGEATSIASS</sequence>
<dbReference type="AlphaFoldDB" id="A0A5R8KH54"/>
<proteinExistence type="predicted"/>
<name>A0A5R8KH54_9BACT</name>
<gene>
    <name evidence="1" type="ORF">FEM03_05575</name>
</gene>
<dbReference type="OrthoDB" id="9808776at2"/>
<organism evidence="1 2">
    <name type="scientific">Phragmitibacter flavus</name>
    <dbReference type="NCBI Taxonomy" id="2576071"/>
    <lineage>
        <taxon>Bacteria</taxon>
        <taxon>Pseudomonadati</taxon>
        <taxon>Verrucomicrobiota</taxon>
        <taxon>Verrucomicrobiia</taxon>
        <taxon>Verrucomicrobiales</taxon>
        <taxon>Verrucomicrobiaceae</taxon>
        <taxon>Phragmitibacter</taxon>
    </lineage>
</organism>
<comment type="caution">
    <text evidence="1">The sequence shown here is derived from an EMBL/GenBank/DDBJ whole genome shotgun (WGS) entry which is preliminary data.</text>
</comment>
<keyword evidence="2" id="KW-1185">Reference proteome</keyword>